<dbReference type="AlphaFoldDB" id="A0A8T1A9T2"/>
<dbReference type="EMBL" id="RCMI01003338">
    <property type="protein sequence ID" value="KAG2872739.1"/>
    <property type="molecule type" value="Genomic_DNA"/>
</dbReference>
<sequence length="461" mass="52121">RQRRFISFYIDAVRMIDAAGEESLSGAIDRSTMKGGVCVEWSDEQRMFVIAFEESMAKQFPAPGLGSDQHQRRYENNQAIDQDLEELIERFEGCLENHDVSSAIAEMQALRPRILTKILGSRTPLRWLPRFLLTWQDLLSSMGESDDIQLPSTDLVDYCLELTALAGGWKLIGDVVQARSTLEKCFDVARRHLKVPFAEAAPYEDGDSQALRCAARAAKKLLLDCVAFQSSLARTKELFERHEAPAHVQASLSQEFWTLLRKAPFSIEVAIFLTQSLMKQRQFALVTRFMEHSPFSGENGELTLIQARALAFVGFYRQSIRIAEVFTTRQDNTGSAKALQIYCIQLKALLACRERADEWLRLDQYEKAMSVYEECLALVDPADNKQIAALLFGRANALLGLDRVPVAITDLQKSLQLDPTNKIAAIRLQTACLQLETARIKKEISANRSNNQPSKAKYRKY</sequence>
<dbReference type="InterPro" id="IPR019734">
    <property type="entry name" value="TPR_rpt"/>
</dbReference>
<proteinExistence type="predicted"/>
<dbReference type="VEuPathDB" id="FungiDB:PC110_g20859"/>
<protein>
    <submittedName>
        <fullName evidence="1">Uncharacterized protein</fullName>
    </submittedName>
</protein>
<evidence type="ECO:0000313" key="1">
    <source>
        <dbReference type="EMBL" id="KAG2872739.1"/>
    </source>
</evidence>
<organism evidence="1 2">
    <name type="scientific">Phytophthora cactorum</name>
    <dbReference type="NCBI Taxonomy" id="29920"/>
    <lineage>
        <taxon>Eukaryota</taxon>
        <taxon>Sar</taxon>
        <taxon>Stramenopiles</taxon>
        <taxon>Oomycota</taxon>
        <taxon>Peronosporomycetes</taxon>
        <taxon>Peronosporales</taxon>
        <taxon>Peronosporaceae</taxon>
        <taxon>Phytophthora</taxon>
    </lineage>
</organism>
<feature type="non-terminal residue" evidence="1">
    <location>
        <position position="1"/>
    </location>
</feature>
<accession>A0A8T1A9T2</accession>
<dbReference type="Gene3D" id="1.25.40.10">
    <property type="entry name" value="Tetratricopeptide repeat domain"/>
    <property type="match status" value="1"/>
</dbReference>
<evidence type="ECO:0000313" key="2">
    <source>
        <dbReference type="Proteomes" id="UP000774804"/>
    </source>
</evidence>
<dbReference type="SMART" id="SM00028">
    <property type="entry name" value="TPR"/>
    <property type="match status" value="2"/>
</dbReference>
<name>A0A8T1A9T2_9STRA</name>
<dbReference type="SUPFAM" id="SSF48452">
    <property type="entry name" value="TPR-like"/>
    <property type="match status" value="1"/>
</dbReference>
<dbReference type="Proteomes" id="UP000774804">
    <property type="component" value="Unassembled WGS sequence"/>
</dbReference>
<gene>
    <name evidence="1" type="ORF">PC115_g24532</name>
</gene>
<reference evidence="1" key="1">
    <citation type="submission" date="2018-10" db="EMBL/GenBank/DDBJ databases">
        <title>Effector identification in a new, highly contiguous assembly of the strawberry crown rot pathogen Phytophthora cactorum.</title>
        <authorList>
            <person name="Armitage A.D."/>
            <person name="Nellist C.F."/>
            <person name="Bates H."/>
            <person name="Vickerstaff R.J."/>
            <person name="Harrison R.J."/>
        </authorList>
    </citation>
    <scope>NUCLEOTIDE SEQUENCE</scope>
    <source>
        <strain evidence="1">4032</strain>
    </source>
</reference>
<dbReference type="InterPro" id="IPR011990">
    <property type="entry name" value="TPR-like_helical_dom_sf"/>
</dbReference>
<comment type="caution">
    <text evidence="1">The sequence shown here is derived from an EMBL/GenBank/DDBJ whole genome shotgun (WGS) entry which is preliminary data.</text>
</comment>